<evidence type="ECO:0000256" key="9">
    <source>
        <dbReference type="ARBA" id="ARBA00022764"/>
    </source>
</evidence>
<dbReference type="GO" id="GO:0042744">
    <property type="term" value="P:hydrogen peroxide catabolic process"/>
    <property type="evidence" value="ECO:0007669"/>
    <property type="project" value="UniProtKB-KW"/>
</dbReference>
<comment type="cofactor">
    <cofactor evidence="1 15">
        <name>heme</name>
        <dbReference type="ChEBI" id="CHEBI:30413"/>
    </cofactor>
</comment>
<dbReference type="PRINTS" id="PR00067">
    <property type="entry name" value="CATALASE"/>
</dbReference>
<evidence type="ECO:0000256" key="12">
    <source>
        <dbReference type="ARBA" id="ARBA00023324"/>
    </source>
</evidence>
<sequence length="484" mass="54569">MNEKKPLTTAAGAPVVDNFNVETAGPRGPALLQDVWLIEKLAHFDREVIPERRMHAKGAGAFGTFTVTRDITQYTKARIFSHVGKTTEMFARFSTVAGERGAADAERDIRGFALKFYTEQGNWDLVGNNTPVFFFRDPLRFPDLNHAIKRDPRTGVRNPESNWDFWTSLPEALHQVTIVMSERGIPRSYRHMHGFGSHTYSFINAANERFWVKFTFKTRQGIENLTDAEATDLIGRDRESHHRDLFDSIEQGQFPRWTLYVQIMPEAAAATHPVNPFDLTKVWPHSDYPLMEVGEMELNRNPQNYFAEVEQASFTPASVVPGIGFSPDRMLQARLFSYGDAARYRLGVNHHQIPVNAPKNPHNSYHRDGAMRTDGNHGATPAYVPNSQGLWPEQPDFREPPLAIGGSAAHWDHRVDDDHYEQPGNLFRMMSSEQREVLFANTARAMERVSLEVRERHVANCAKADPAYGEGVALALGVTSPSAA</sequence>
<evidence type="ECO:0000313" key="17">
    <source>
        <dbReference type="EMBL" id="TDK39242.1"/>
    </source>
</evidence>
<dbReference type="Proteomes" id="UP000295238">
    <property type="component" value="Unassembled WGS sequence"/>
</dbReference>
<keyword evidence="7 15" id="KW-0349">Heme</keyword>
<evidence type="ECO:0000256" key="4">
    <source>
        <dbReference type="ARBA" id="ARBA00005329"/>
    </source>
</evidence>
<dbReference type="Gene3D" id="2.40.180.10">
    <property type="entry name" value="Catalase core domain"/>
    <property type="match status" value="1"/>
</dbReference>
<feature type="domain" description="Catalase core" evidence="16">
    <location>
        <begin position="8"/>
        <end position="392"/>
    </location>
</feature>
<dbReference type="CDD" id="cd08156">
    <property type="entry name" value="catalase_clade_3"/>
    <property type="match status" value="1"/>
</dbReference>
<dbReference type="OrthoDB" id="9761719at2"/>
<evidence type="ECO:0000256" key="13">
    <source>
        <dbReference type="ARBA" id="ARBA00049254"/>
    </source>
</evidence>
<keyword evidence="9" id="KW-0574">Periplasm</keyword>
<evidence type="ECO:0000256" key="2">
    <source>
        <dbReference type="ARBA" id="ARBA00002974"/>
    </source>
</evidence>
<keyword evidence="6" id="KW-0575">Peroxidase</keyword>
<dbReference type="EMBL" id="SMTL01000001">
    <property type="protein sequence ID" value="TDK39242.1"/>
    <property type="molecule type" value="Genomic_DNA"/>
</dbReference>
<feature type="active site" evidence="14">
    <location>
        <position position="55"/>
    </location>
</feature>
<dbReference type="PROSITE" id="PS00438">
    <property type="entry name" value="CATALASE_2"/>
    <property type="match status" value="1"/>
</dbReference>
<dbReference type="GO" id="GO:0042597">
    <property type="term" value="C:periplasmic space"/>
    <property type="evidence" value="ECO:0007669"/>
    <property type="project" value="UniProtKB-SubCell"/>
</dbReference>
<dbReference type="GO" id="GO:0046872">
    <property type="term" value="F:metal ion binding"/>
    <property type="evidence" value="ECO:0007669"/>
    <property type="project" value="UniProtKB-KW"/>
</dbReference>
<comment type="catalytic activity">
    <reaction evidence="13">
        <text>2 H2O2 = O2 + 2 H2O</text>
        <dbReference type="Rhea" id="RHEA:20309"/>
        <dbReference type="ChEBI" id="CHEBI:15377"/>
        <dbReference type="ChEBI" id="CHEBI:15379"/>
        <dbReference type="ChEBI" id="CHEBI:16240"/>
        <dbReference type="EC" id="1.11.1.6"/>
    </reaction>
</comment>
<evidence type="ECO:0000256" key="8">
    <source>
        <dbReference type="ARBA" id="ARBA00022723"/>
    </source>
</evidence>
<evidence type="ECO:0000256" key="6">
    <source>
        <dbReference type="ARBA" id="ARBA00022559"/>
    </source>
</evidence>
<dbReference type="GO" id="GO:0004096">
    <property type="term" value="F:catalase activity"/>
    <property type="evidence" value="ECO:0007669"/>
    <property type="project" value="UniProtKB-EC"/>
</dbReference>
<evidence type="ECO:0000313" key="18">
    <source>
        <dbReference type="Proteomes" id="UP000295238"/>
    </source>
</evidence>
<dbReference type="InterPro" id="IPR040333">
    <property type="entry name" value="Catalase_3"/>
</dbReference>
<evidence type="ECO:0000259" key="16">
    <source>
        <dbReference type="SMART" id="SM01060"/>
    </source>
</evidence>
<dbReference type="InterPro" id="IPR011614">
    <property type="entry name" value="Catalase_core"/>
</dbReference>
<dbReference type="RefSeq" id="WP_133314691.1">
    <property type="nucleotide sequence ID" value="NZ_SMTL01000001.1"/>
</dbReference>
<dbReference type="InterPro" id="IPR024711">
    <property type="entry name" value="Catalase_clade1/3"/>
</dbReference>
<dbReference type="Pfam" id="PF00199">
    <property type="entry name" value="Catalase"/>
    <property type="match status" value="1"/>
</dbReference>
<dbReference type="AlphaFoldDB" id="A0A4R5UMW9"/>
<evidence type="ECO:0000256" key="11">
    <source>
        <dbReference type="ARBA" id="ARBA00023004"/>
    </source>
</evidence>
<comment type="subcellular location">
    <subcellularLocation>
        <location evidence="3">Periplasm</location>
    </subcellularLocation>
</comment>
<proteinExistence type="inferred from homology"/>
<dbReference type="InterPro" id="IPR010582">
    <property type="entry name" value="Catalase_immune_responsive"/>
</dbReference>
<dbReference type="FunFam" id="2.40.180.10:FF:000001">
    <property type="entry name" value="Catalase"/>
    <property type="match status" value="1"/>
</dbReference>
<comment type="similarity">
    <text evidence="4">Belongs to the catalase family.</text>
</comment>
<dbReference type="InterPro" id="IPR020835">
    <property type="entry name" value="Catalase_sf"/>
</dbReference>
<dbReference type="InterPro" id="IPR018028">
    <property type="entry name" value="Catalase"/>
</dbReference>
<name>A0A4R5UMW9_9HYPH</name>
<evidence type="ECO:0000256" key="15">
    <source>
        <dbReference type="PIRSR" id="PIRSR038928-2"/>
    </source>
</evidence>
<comment type="caution">
    <text evidence="17">The sequence shown here is derived from an EMBL/GenBank/DDBJ whole genome shotgun (WGS) entry which is preliminary data.</text>
</comment>
<keyword evidence="12" id="KW-0376">Hydrogen peroxide</keyword>
<reference evidence="17 18" key="1">
    <citation type="submission" date="2019-03" db="EMBL/GenBank/DDBJ databases">
        <title>Rhizobium sp. nov., an bacterium isolated from biocrust in Mu Us Desert.</title>
        <authorList>
            <person name="Lixiong L."/>
        </authorList>
    </citation>
    <scope>NUCLEOTIDE SEQUENCE [LARGE SCALE GENOMIC DNA]</scope>
    <source>
        <strain evidence="17 18">SPY-1</strain>
    </source>
</reference>
<dbReference type="SMART" id="SM01060">
    <property type="entry name" value="Catalase"/>
    <property type="match status" value="1"/>
</dbReference>
<keyword evidence="8 15" id="KW-0479">Metal-binding</keyword>
<dbReference type="PANTHER" id="PTHR11465:SF61">
    <property type="entry name" value="CATALASE"/>
    <property type="match status" value="1"/>
</dbReference>
<keyword evidence="10" id="KW-0560">Oxidoreductase</keyword>
<evidence type="ECO:0000256" key="1">
    <source>
        <dbReference type="ARBA" id="ARBA00001971"/>
    </source>
</evidence>
<comment type="function">
    <text evidence="2">Decomposes hydrogen peroxide into water and oxygen; serves to protect cells from the toxic effects of hydrogen peroxide.</text>
</comment>
<dbReference type="PROSITE" id="PS51402">
    <property type="entry name" value="CATALASE_3"/>
    <property type="match status" value="1"/>
</dbReference>
<evidence type="ECO:0000256" key="7">
    <source>
        <dbReference type="ARBA" id="ARBA00022617"/>
    </source>
</evidence>
<evidence type="ECO:0000256" key="14">
    <source>
        <dbReference type="PIRSR" id="PIRSR038928-1"/>
    </source>
</evidence>
<gene>
    <name evidence="17" type="ORF">E2F50_03720</name>
</gene>
<keyword evidence="11 15" id="KW-0408">Iron</keyword>
<feature type="active site" evidence="14">
    <location>
        <position position="128"/>
    </location>
</feature>
<dbReference type="PIRSF" id="PIRSF038928">
    <property type="entry name" value="Catalase_clade1-3"/>
    <property type="match status" value="1"/>
</dbReference>
<keyword evidence="18" id="KW-1185">Reference proteome</keyword>
<feature type="binding site" description="axial binding residue" evidence="15">
    <location>
        <position position="338"/>
    </location>
    <ligand>
        <name>heme</name>
        <dbReference type="ChEBI" id="CHEBI:30413"/>
    </ligand>
    <ligandPart>
        <name>Fe</name>
        <dbReference type="ChEBI" id="CHEBI:18248"/>
    </ligandPart>
</feature>
<organism evidence="17 18">
    <name type="scientific">Rhizobium deserti</name>
    <dbReference type="NCBI Taxonomy" id="2547961"/>
    <lineage>
        <taxon>Bacteria</taxon>
        <taxon>Pseudomonadati</taxon>
        <taxon>Pseudomonadota</taxon>
        <taxon>Alphaproteobacteria</taxon>
        <taxon>Hyphomicrobiales</taxon>
        <taxon>Rhizobiaceae</taxon>
        <taxon>Rhizobium/Agrobacterium group</taxon>
        <taxon>Rhizobium</taxon>
    </lineage>
</organism>
<dbReference type="GO" id="GO:0042542">
    <property type="term" value="P:response to hydrogen peroxide"/>
    <property type="evidence" value="ECO:0007669"/>
    <property type="project" value="TreeGrafter"/>
</dbReference>
<evidence type="ECO:0000256" key="3">
    <source>
        <dbReference type="ARBA" id="ARBA00004418"/>
    </source>
</evidence>
<dbReference type="SUPFAM" id="SSF56634">
    <property type="entry name" value="Heme-dependent catalase-like"/>
    <property type="match status" value="1"/>
</dbReference>
<dbReference type="InterPro" id="IPR024708">
    <property type="entry name" value="Catalase_AS"/>
</dbReference>
<evidence type="ECO:0000256" key="5">
    <source>
        <dbReference type="ARBA" id="ARBA00012314"/>
    </source>
</evidence>
<dbReference type="GO" id="GO:0020037">
    <property type="term" value="F:heme binding"/>
    <property type="evidence" value="ECO:0007669"/>
    <property type="project" value="InterPro"/>
</dbReference>
<dbReference type="PANTHER" id="PTHR11465">
    <property type="entry name" value="CATALASE"/>
    <property type="match status" value="1"/>
</dbReference>
<dbReference type="Pfam" id="PF06628">
    <property type="entry name" value="Catalase-rel"/>
    <property type="match status" value="1"/>
</dbReference>
<evidence type="ECO:0000256" key="10">
    <source>
        <dbReference type="ARBA" id="ARBA00023002"/>
    </source>
</evidence>
<dbReference type="GO" id="GO:0005737">
    <property type="term" value="C:cytoplasm"/>
    <property type="evidence" value="ECO:0007669"/>
    <property type="project" value="TreeGrafter"/>
</dbReference>
<accession>A0A4R5UMW9</accession>
<dbReference type="EC" id="1.11.1.6" evidence="5"/>
<protein>
    <recommendedName>
        <fullName evidence="5">catalase</fullName>
        <ecNumber evidence="5">1.11.1.6</ecNumber>
    </recommendedName>
</protein>